<evidence type="ECO:0000256" key="5">
    <source>
        <dbReference type="PROSITE-ProRule" id="PRU00169"/>
    </source>
</evidence>
<dbReference type="AlphaFoldDB" id="A0A5P1EM62"/>
<feature type="modified residue" description="4-aspartylphosphate" evidence="5">
    <location>
        <position position="92"/>
    </location>
</feature>
<dbReference type="EC" id="2.7.13.3" evidence="2"/>
<dbReference type="EMBL" id="CM007386">
    <property type="protein sequence ID" value="ONK67098.1"/>
    <property type="molecule type" value="Genomic_DNA"/>
</dbReference>
<gene>
    <name evidence="7" type="ORF">A4U43_C06F15690</name>
</gene>
<dbReference type="InterPro" id="IPR011006">
    <property type="entry name" value="CheY-like_superfamily"/>
</dbReference>
<evidence type="ECO:0000256" key="2">
    <source>
        <dbReference type="ARBA" id="ARBA00012438"/>
    </source>
</evidence>
<keyword evidence="3 5" id="KW-0597">Phosphoprotein</keyword>
<reference evidence="8" key="1">
    <citation type="journal article" date="2017" name="Nat. Commun.">
        <title>The asparagus genome sheds light on the origin and evolution of a young Y chromosome.</title>
        <authorList>
            <person name="Harkess A."/>
            <person name="Zhou J."/>
            <person name="Xu C."/>
            <person name="Bowers J.E."/>
            <person name="Van der Hulst R."/>
            <person name="Ayyampalayam S."/>
            <person name="Mercati F."/>
            <person name="Riccardi P."/>
            <person name="McKain M.R."/>
            <person name="Kakrana A."/>
            <person name="Tang H."/>
            <person name="Ray J."/>
            <person name="Groenendijk J."/>
            <person name="Arikit S."/>
            <person name="Mathioni S.M."/>
            <person name="Nakano M."/>
            <person name="Shan H."/>
            <person name="Telgmann-Rauber A."/>
            <person name="Kanno A."/>
            <person name="Yue Z."/>
            <person name="Chen H."/>
            <person name="Li W."/>
            <person name="Chen Y."/>
            <person name="Xu X."/>
            <person name="Zhang Y."/>
            <person name="Luo S."/>
            <person name="Chen H."/>
            <person name="Gao J."/>
            <person name="Mao Z."/>
            <person name="Pires J.C."/>
            <person name="Luo M."/>
            <person name="Kudrna D."/>
            <person name="Wing R.A."/>
            <person name="Meyers B.C."/>
            <person name="Yi K."/>
            <person name="Kong H."/>
            <person name="Lavrijsen P."/>
            <person name="Sunseri F."/>
            <person name="Falavigna A."/>
            <person name="Ye Y."/>
            <person name="Leebens-Mack J.H."/>
            <person name="Chen G."/>
        </authorList>
    </citation>
    <scope>NUCLEOTIDE SEQUENCE [LARGE SCALE GENOMIC DNA]</scope>
    <source>
        <strain evidence="8">cv. DH0086</strain>
    </source>
</reference>
<dbReference type="GO" id="GO:0005634">
    <property type="term" value="C:nucleus"/>
    <property type="evidence" value="ECO:0007669"/>
    <property type="project" value="TreeGrafter"/>
</dbReference>
<dbReference type="FunFam" id="3.40.50.2300:FF:000137">
    <property type="entry name" value="Histidine kinase 3"/>
    <property type="match status" value="1"/>
</dbReference>
<evidence type="ECO:0000256" key="4">
    <source>
        <dbReference type="ARBA" id="ARBA00023012"/>
    </source>
</evidence>
<evidence type="ECO:0000313" key="8">
    <source>
        <dbReference type="Proteomes" id="UP000243459"/>
    </source>
</evidence>
<name>A0A5P1EM62_ASPOF</name>
<keyword evidence="8" id="KW-1185">Reference proteome</keyword>
<evidence type="ECO:0000313" key="7">
    <source>
        <dbReference type="EMBL" id="ONK67098.1"/>
    </source>
</evidence>
<proteinExistence type="predicted"/>
<dbReference type="InterPro" id="IPR001789">
    <property type="entry name" value="Sig_transdc_resp-reg_receiver"/>
</dbReference>
<dbReference type="GO" id="GO:0004673">
    <property type="term" value="F:protein histidine kinase activity"/>
    <property type="evidence" value="ECO:0007669"/>
    <property type="project" value="UniProtKB-EC"/>
</dbReference>
<dbReference type="PROSITE" id="PS50110">
    <property type="entry name" value="RESPONSE_REGULATORY"/>
    <property type="match status" value="1"/>
</dbReference>
<comment type="catalytic activity">
    <reaction evidence="1">
        <text>ATP + protein L-histidine = ADP + protein N-phospho-L-histidine.</text>
        <dbReference type="EC" id="2.7.13.3"/>
    </reaction>
</comment>
<dbReference type="SMART" id="SM00448">
    <property type="entry name" value="REC"/>
    <property type="match status" value="1"/>
</dbReference>
<sequence>MKPLRASTVAACFQELLGIGKQQKKEIPNESAFLRGLLIGKNILVVDDNKVNLRIAAAALKKYGAKVECADSGKEALSLLQLPHKFDACFMDVQMPEMDGFEATRQIRLMENKANASMAANPNASAAVSTYEWHLPILAMTADVIQATYEECMKCGMDGYVSKPFDEEMLYKAVAKFLVSKRIHET</sequence>
<dbReference type="Pfam" id="PF00072">
    <property type="entry name" value="Response_reg"/>
    <property type="match status" value="1"/>
</dbReference>
<dbReference type="SUPFAM" id="SSF52172">
    <property type="entry name" value="CheY-like"/>
    <property type="match status" value="1"/>
</dbReference>
<feature type="domain" description="Response regulatory" evidence="6">
    <location>
        <begin position="42"/>
        <end position="178"/>
    </location>
</feature>
<dbReference type="InterPro" id="IPR050956">
    <property type="entry name" value="2C_system_His_kinase"/>
</dbReference>
<dbReference type="Gene3D" id="3.40.50.2300">
    <property type="match status" value="1"/>
</dbReference>
<protein>
    <recommendedName>
        <fullName evidence="2">histidine kinase</fullName>
        <ecNumber evidence="2">2.7.13.3</ecNumber>
    </recommendedName>
</protein>
<accession>A0A5P1EM62</accession>
<evidence type="ECO:0000256" key="3">
    <source>
        <dbReference type="ARBA" id="ARBA00022553"/>
    </source>
</evidence>
<dbReference type="Gramene" id="ONK67098">
    <property type="protein sequence ID" value="ONK67098"/>
    <property type="gene ID" value="A4U43_C06F15690"/>
</dbReference>
<dbReference type="Proteomes" id="UP000243459">
    <property type="component" value="Chromosome 6"/>
</dbReference>
<dbReference type="PANTHER" id="PTHR43719:SF51">
    <property type="entry name" value="HISTIDINE KINASE 4"/>
    <property type="match status" value="1"/>
</dbReference>
<dbReference type="OMA" id="LVTNNRW"/>
<organism evidence="7 8">
    <name type="scientific">Asparagus officinalis</name>
    <name type="common">Garden asparagus</name>
    <dbReference type="NCBI Taxonomy" id="4686"/>
    <lineage>
        <taxon>Eukaryota</taxon>
        <taxon>Viridiplantae</taxon>
        <taxon>Streptophyta</taxon>
        <taxon>Embryophyta</taxon>
        <taxon>Tracheophyta</taxon>
        <taxon>Spermatophyta</taxon>
        <taxon>Magnoliopsida</taxon>
        <taxon>Liliopsida</taxon>
        <taxon>Asparagales</taxon>
        <taxon>Asparagaceae</taxon>
        <taxon>Asparagoideae</taxon>
        <taxon>Asparagus</taxon>
    </lineage>
</organism>
<keyword evidence="4" id="KW-0902">Two-component regulatory system</keyword>
<dbReference type="PANTHER" id="PTHR43719">
    <property type="entry name" value="TWO-COMPONENT HISTIDINE KINASE"/>
    <property type="match status" value="1"/>
</dbReference>
<dbReference type="GO" id="GO:0000160">
    <property type="term" value="P:phosphorelay signal transduction system"/>
    <property type="evidence" value="ECO:0007669"/>
    <property type="project" value="UniProtKB-KW"/>
</dbReference>
<evidence type="ECO:0000259" key="6">
    <source>
        <dbReference type="PROSITE" id="PS50110"/>
    </source>
</evidence>
<evidence type="ECO:0000256" key="1">
    <source>
        <dbReference type="ARBA" id="ARBA00000085"/>
    </source>
</evidence>
<dbReference type="CDD" id="cd17546">
    <property type="entry name" value="REC_hyHK_CKI1_RcsC-like"/>
    <property type="match status" value="1"/>
</dbReference>